<keyword evidence="1" id="KW-0472">Membrane</keyword>
<name>A0A0F9CE74_9ZZZZ</name>
<reference evidence="2" key="1">
    <citation type="journal article" date="2015" name="Nature">
        <title>Complex archaea that bridge the gap between prokaryotes and eukaryotes.</title>
        <authorList>
            <person name="Spang A."/>
            <person name="Saw J.H."/>
            <person name="Jorgensen S.L."/>
            <person name="Zaremba-Niedzwiedzka K."/>
            <person name="Martijn J."/>
            <person name="Lind A.E."/>
            <person name="van Eijk R."/>
            <person name="Schleper C."/>
            <person name="Guy L."/>
            <person name="Ettema T.J."/>
        </authorList>
    </citation>
    <scope>NUCLEOTIDE SEQUENCE</scope>
</reference>
<dbReference type="AlphaFoldDB" id="A0A0F9CE74"/>
<accession>A0A0F9CE74</accession>
<sequence length="174" mass="19879">MLNKKFLGIVAYTFMFFSLIMLVGNFAYAEKKPKGPELPEALGLPICPTCENVVHAKHTKGRVTAPLVMNCPDCKKEITEFGVYHCDRCEKEFLTCIKCVTAKKPATMEGRCPKCEEVLVRQIKGKIGAHVKWEMKCPDCKKDPQEWRIQHCGECETDFLACPLCKKEQEKYIR</sequence>
<dbReference type="EMBL" id="LAZR01044710">
    <property type="protein sequence ID" value="KKL03996.1"/>
    <property type="molecule type" value="Genomic_DNA"/>
</dbReference>
<gene>
    <name evidence="2" type="ORF">LCGC14_2620500</name>
</gene>
<keyword evidence="1" id="KW-1133">Transmembrane helix</keyword>
<evidence type="ECO:0000313" key="2">
    <source>
        <dbReference type="EMBL" id="KKL03996.1"/>
    </source>
</evidence>
<keyword evidence="1" id="KW-0812">Transmembrane</keyword>
<organism evidence="2">
    <name type="scientific">marine sediment metagenome</name>
    <dbReference type="NCBI Taxonomy" id="412755"/>
    <lineage>
        <taxon>unclassified sequences</taxon>
        <taxon>metagenomes</taxon>
        <taxon>ecological metagenomes</taxon>
    </lineage>
</organism>
<protein>
    <submittedName>
        <fullName evidence="2">Uncharacterized protein</fullName>
    </submittedName>
</protein>
<evidence type="ECO:0000256" key="1">
    <source>
        <dbReference type="SAM" id="Phobius"/>
    </source>
</evidence>
<comment type="caution">
    <text evidence="2">The sequence shown here is derived from an EMBL/GenBank/DDBJ whole genome shotgun (WGS) entry which is preliminary data.</text>
</comment>
<proteinExistence type="predicted"/>
<feature type="transmembrane region" description="Helical" evidence="1">
    <location>
        <begin position="6"/>
        <end position="28"/>
    </location>
</feature>